<name>A0A4Q8LDK1_9GAMM</name>
<dbReference type="OrthoDB" id="1828825at2"/>
<dbReference type="PANTHER" id="PTHR43784:SF2">
    <property type="entry name" value="GDSL-LIKE LIPASE_ACYLHYDROLASE, PUTATIVE (AFU_ORTHOLOGUE AFUA_2G00820)-RELATED"/>
    <property type="match status" value="1"/>
</dbReference>
<evidence type="ECO:0000313" key="3">
    <source>
        <dbReference type="EMBL" id="TAA26978.1"/>
    </source>
</evidence>
<sequence>MRWIYAIGLVAVWALAALPAHAQVWVPAWTASPAPDRKDGTPDKPVQFADQTVRQDMRLGTSAKALRFRISNELGTVPLKLTLVSAQRAGQGKPLPVTVDGRSEIVVPVGAALLTDPVPLAAPAMQEVALTVYFREATLPAVRRTPLRIAQGKVAQVDDGVALSYLQSVVSAVYALRDSKPKIIVALGDSITEGATATRGSHGQWPELLGARLQQACPDQYVVLNQGISGNKVMDPGRSHSALARMDRDVIAVSDADEVILFEGINDIRHNGAPTFTPGRNAPDMILAYRQIAQRLHDHRIKVYAATMTPFGGSERYEPVSAGTRTAINAWMRGKDSGFDGLLDFDRILRDPARPESLPDAITRDHLHPNDAGYQRLADAIDLSVFGCKAR</sequence>
<dbReference type="Pfam" id="PF13472">
    <property type="entry name" value="Lipase_GDSL_2"/>
    <property type="match status" value="1"/>
</dbReference>
<dbReference type="InterPro" id="IPR053140">
    <property type="entry name" value="GDSL_Rv0518-like"/>
</dbReference>
<dbReference type="Proteomes" id="UP000292627">
    <property type="component" value="Unassembled WGS sequence"/>
</dbReference>
<organism evidence="3 4">
    <name type="scientific">Pseudoxanthomonas winnipegensis</name>
    <dbReference type="NCBI Taxonomy" id="2480810"/>
    <lineage>
        <taxon>Bacteria</taxon>
        <taxon>Pseudomonadati</taxon>
        <taxon>Pseudomonadota</taxon>
        <taxon>Gammaproteobacteria</taxon>
        <taxon>Lysobacterales</taxon>
        <taxon>Lysobacteraceae</taxon>
        <taxon>Pseudoxanthomonas</taxon>
    </lineage>
</organism>
<evidence type="ECO:0000256" key="1">
    <source>
        <dbReference type="SAM" id="SignalP"/>
    </source>
</evidence>
<keyword evidence="1" id="KW-0732">Signal</keyword>
<dbReference type="PANTHER" id="PTHR43784">
    <property type="entry name" value="GDSL-LIKE LIPASE/ACYLHYDROLASE, PUTATIVE (AFU_ORTHOLOGUE AFUA_2G00820)-RELATED"/>
    <property type="match status" value="1"/>
</dbReference>
<keyword evidence="3" id="KW-0378">Hydrolase</keyword>
<dbReference type="InterPro" id="IPR013830">
    <property type="entry name" value="SGNH_hydro"/>
</dbReference>
<dbReference type="InterPro" id="IPR036514">
    <property type="entry name" value="SGNH_hydro_sf"/>
</dbReference>
<accession>A0A4Q8LDK1</accession>
<feature type="signal peptide" evidence="1">
    <location>
        <begin position="1"/>
        <end position="22"/>
    </location>
</feature>
<feature type="chain" id="PRO_5020202926" evidence="1">
    <location>
        <begin position="23"/>
        <end position="391"/>
    </location>
</feature>
<dbReference type="RefSeq" id="WP_130550830.1">
    <property type="nucleotide sequence ID" value="NZ_SHMC01000002.1"/>
</dbReference>
<dbReference type="EMBL" id="SHMC01000002">
    <property type="protein sequence ID" value="TAA26978.1"/>
    <property type="molecule type" value="Genomic_DNA"/>
</dbReference>
<dbReference type="AlphaFoldDB" id="A0A4Q8LDK1"/>
<gene>
    <name evidence="3" type="ORF">EA660_07160</name>
</gene>
<reference evidence="3 4" key="1">
    <citation type="submission" date="2019-02" db="EMBL/GenBank/DDBJ databases">
        <title>WGS of Pseudoxanthomonas species novum from clinical isolates.</title>
        <authorList>
            <person name="Bernier A.-M."/>
            <person name="Bernard K."/>
            <person name="Vachon A."/>
        </authorList>
    </citation>
    <scope>NUCLEOTIDE SEQUENCE [LARGE SCALE GENOMIC DNA]</scope>
    <source>
        <strain evidence="3 4">NML171200</strain>
    </source>
</reference>
<evidence type="ECO:0000259" key="2">
    <source>
        <dbReference type="Pfam" id="PF13472"/>
    </source>
</evidence>
<dbReference type="Gene3D" id="3.40.50.1110">
    <property type="entry name" value="SGNH hydrolase"/>
    <property type="match status" value="1"/>
</dbReference>
<evidence type="ECO:0000313" key="4">
    <source>
        <dbReference type="Proteomes" id="UP000292627"/>
    </source>
</evidence>
<proteinExistence type="predicted"/>
<comment type="caution">
    <text evidence="3">The sequence shown here is derived from an EMBL/GenBank/DDBJ whole genome shotgun (WGS) entry which is preliminary data.</text>
</comment>
<protein>
    <submittedName>
        <fullName evidence="3">SGNH/GDSL hydrolase family protein</fullName>
    </submittedName>
</protein>
<feature type="domain" description="SGNH hydrolase-type esterase" evidence="2">
    <location>
        <begin position="186"/>
        <end position="376"/>
    </location>
</feature>
<dbReference type="SUPFAM" id="SSF52266">
    <property type="entry name" value="SGNH hydrolase"/>
    <property type="match status" value="1"/>
</dbReference>
<dbReference type="GO" id="GO:0016788">
    <property type="term" value="F:hydrolase activity, acting on ester bonds"/>
    <property type="evidence" value="ECO:0007669"/>
    <property type="project" value="UniProtKB-ARBA"/>
</dbReference>